<gene>
    <name evidence="3" type="ORF">SYYSPA8_30945</name>
</gene>
<reference evidence="3 4" key="1">
    <citation type="submission" date="2022-10" db="EMBL/GenBank/DDBJ databases">
        <title>Draft genome sequence of Streptomyces sp. YSPA8.</title>
        <authorList>
            <person name="Moriuchi R."/>
            <person name="Dohra H."/>
            <person name="Yamamura H."/>
            <person name="Kodani S."/>
        </authorList>
    </citation>
    <scope>NUCLEOTIDE SEQUENCE [LARGE SCALE GENOMIC DNA]</scope>
    <source>
        <strain evidence="3 4">YSPA8</strain>
    </source>
</reference>
<dbReference type="PRINTS" id="PR00040">
    <property type="entry name" value="HTHMERR"/>
</dbReference>
<dbReference type="InterPro" id="IPR009061">
    <property type="entry name" value="DNA-bd_dom_put_sf"/>
</dbReference>
<evidence type="ECO:0000259" key="2">
    <source>
        <dbReference type="PROSITE" id="PS50937"/>
    </source>
</evidence>
<dbReference type="SMART" id="SM00422">
    <property type="entry name" value="HTH_MERR"/>
    <property type="match status" value="1"/>
</dbReference>
<comment type="caution">
    <text evidence="3">The sequence shown here is derived from an EMBL/GenBank/DDBJ whole genome shotgun (WGS) entry which is preliminary data.</text>
</comment>
<dbReference type="InterPro" id="IPR047057">
    <property type="entry name" value="MerR_fam"/>
</dbReference>
<accession>A0ABQ5P889</accession>
<sequence length="132" mass="14429">MGTRIGEFARRTGVSHRMLRYYEEQGLLLPRRGSGGYREYEEEDADTVRRIRQLLAAGLNTRTIAGLLPCTVDDGERLVPACSGLLPGLESERERIDRAMADLLAARTALDALVAAVPREDETGAEVCLVGA</sequence>
<dbReference type="Proteomes" id="UP001291653">
    <property type="component" value="Unassembled WGS sequence"/>
</dbReference>
<keyword evidence="4" id="KW-1185">Reference proteome</keyword>
<dbReference type="EMBL" id="BSBI01000016">
    <property type="protein sequence ID" value="GLF98808.1"/>
    <property type="molecule type" value="Genomic_DNA"/>
</dbReference>
<protein>
    <submittedName>
        <fullName evidence="3">MerR family transcriptional regulator</fullName>
    </submittedName>
</protein>
<keyword evidence="1" id="KW-0238">DNA-binding</keyword>
<proteinExistence type="predicted"/>
<evidence type="ECO:0000256" key="1">
    <source>
        <dbReference type="ARBA" id="ARBA00023125"/>
    </source>
</evidence>
<organism evidence="3 4">
    <name type="scientific">Streptomyces yaizuensis</name>
    <dbReference type="NCBI Taxonomy" id="2989713"/>
    <lineage>
        <taxon>Bacteria</taxon>
        <taxon>Bacillati</taxon>
        <taxon>Actinomycetota</taxon>
        <taxon>Actinomycetes</taxon>
        <taxon>Kitasatosporales</taxon>
        <taxon>Streptomycetaceae</taxon>
        <taxon>Streptomyces</taxon>
    </lineage>
</organism>
<dbReference type="RefSeq" id="WP_323450780.1">
    <property type="nucleotide sequence ID" value="NZ_BSBI01000016.1"/>
</dbReference>
<name>A0ABQ5P889_9ACTN</name>
<dbReference type="PANTHER" id="PTHR30204">
    <property type="entry name" value="REDOX-CYCLING DRUG-SENSING TRANSCRIPTIONAL ACTIVATOR SOXR"/>
    <property type="match status" value="1"/>
</dbReference>
<evidence type="ECO:0000313" key="3">
    <source>
        <dbReference type="EMBL" id="GLF98808.1"/>
    </source>
</evidence>
<dbReference type="PROSITE" id="PS00552">
    <property type="entry name" value="HTH_MERR_1"/>
    <property type="match status" value="1"/>
</dbReference>
<dbReference type="SUPFAM" id="SSF46955">
    <property type="entry name" value="Putative DNA-binding domain"/>
    <property type="match status" value="1"/>
</dbReference>
<evidence type="ECO:0000313" key="4">
    <source>
        <dbReference type="Proteomes" id="UP001291653"/>
    </source>
</evidence>
<dbReference type="PROSITE" id="PS50937">
    <property type="entry name" value="HTH_MERR_2"/>
    <property type="match status" value="1"/>
</dbReference>
<dbReference type="Gene3D" id="1.10.1660.10">
    <property type="match status" value="1"/>
</dbReference>
<feature type="domain" description="HTH merR-type" evidence="2">
    <location>
        <begin position="1"/>
        <end position="70"/>
    </location>
</feature>
<dbReference type="InterPro" id="IPR000551">
    <property type="entry name" value="MerR-type_HTH_dom"/>
</dbReference>
<dbReference type="CDD" id="cd01282">
    <property type="entry name" value="HTH_MerR-like_sg3"/>
    <property type="match status" value="1"/>
</dbReference>
<dbReference type="Pfam" id="PF13411">
    <property type="entry name" value="MerR_1"/>
    <property type="match status" value="1"/>
</dbReference>
<dbReference type="PANTHER" id="PTHR30204:SF97">
    <property type="entry name" value="MERR FAMILY REGULATORY PROTEIN"/>
    <property type="match status" value="1"/>
</dbReference>